<dbReference type="InterPro" id="IPR005598">
    <property type="entry name" value="ATP_synth_I"/>
</dbReference>
<comment type="caution">
    <text evidence="7">The sequence shown here is derived from an EMBL/GenBank/DDBJ whole genome shotgun (WGS) entry which is preliminary data.</text>
</comment>
<feature type="transmembrane region" description="Helical" evidence="6">
    <location>
        <begin position="51"/>
        <end position="70"/>
    </location>
</feature>
<dbReference type="RefSeq" id="WP_110390312.1">
    <property type="nucleotide sequence ID" value="NZ_CALCOA010000298.1"/>
</dbReference>
<name>A0A318KRF2_9NEIS</name>
<evidence type="ECO:0000256" key="5">
    <source>
        <dbReference type="ARBA" id="ARBA00023136"/>
    </source>
</evidence>
<dbReference type="GO" id="GO:0005886">
    <property type="term" value="C:plasma membrane"/>
    <property type="evidence" value="ECO:0007669"/>
    <property type="project" value="UniProtKB-SubCell"/>
</dbReference>
<organism evidence="7 8">
    <name type="scientific">Rivihabitans pingtungensis</name>
    <dbReference type="NCBI Taxonomy" id="1054498"/>
    <lineage>
        <taxon>Bacteria</taxon>
        <taxon>Pseudomonadati</taxon>
        <taxon>Pseudomonadota</taxon>
        <taxon>Betaproteobacteria</taxon>
        <taxon>Neisseriales</taxon>
        <taxon>Aquaspirillaceae</taxon>
        <taxon>Rivihabitans</taxon>
    </lineage>
</organism>
<evidence type="ECO:0000256" key="2">
    <source>
        <dbReference type="ARBA" id="ARBA00022475"/>
    </source>
</evidence>
<proteinExistence type="predicted"/>
<dbReference type="Proteomes" id="UP000247555">
    <property type="component" value="Unassembled WGS sequence"/>
</dbReference>
<keyword evidence="3 6" id="KW-0812">Transmembrane</keyword>
<evidence type="ECO:0000256" key="4">
    <source>
        <dbReference type="ARBA" id="ARBA00022989"/>
    </source>
</evidence>
<evidence type="ECO:0000256" key="6">
    <source>
        <dbReference type="SAM" id="Phobius"/>
    </source>
</evidence>
<reference evidence="7 8" key="1">
    <citation type="submission" date="2018-05" db="EMBL/GenBank/DDBJ databases">
        <title>Genomic Encyclopedia of Type Strains, Phase IV (KMG-IV): sequencing the most valuable type-strain genomes for metagenomic binning, comparative biology and taxonomic classification.</title>
        <authorList>
            <person name="Goeker M."/>
        </authorList>
    </citation>
    <scope>NUCLEOTIDE SEQUENCE [LARGE SCALE GENOMIC DNA]</scope>
    <source>
        <strain evidence="7 8">DSM 29661</strain>
    </source>
</reference>
<feature type="transmembrane region" description="Helical" evidence="6">
    <location>
        <begin position="82"/>
        <end position="106"/>
    </location>
</feature>
<accession>A0A318KRF2</accession>
<comment type="subcellular location">
    <subcellularLocation>
        <location evidence="1">Cell membrane</location>
        <topology evidence="1">Multi-pass membrane protein</topology>
    </subcellularLocation>
</comment>
<keyword evidence="4 6" id="KW-1133">Transmembrane helix</keyword>
<dbReference type="EMBL" id="QJKI01000006">
    <property type="protein sequence ID" value="PXX79388.1"/>
    <property type="molecule type" value="Genomic_DNA"/>
</dbReference>
<protein>
    <submittedName>
        <fullName evidence="7">F0F1-type ATP synthase assembly protein I</fullName>
    </submittedName>
</protein>
<keyword evidence="8" id="KW-1185">Reference proteome</keyword>
<dbReference type="Pfam" id="PF03899">
    <property type="entry name" value="ATP-synt_I"/>
    <property type="match status" value="1"/>
</dbReference>
<gene>
    <name evidence="7" type="ORF">DFR34_10623</name>
</gene>
<dbReference type="AlphaFoldDB" id="A0A318KRF2"/>
<evidence type="ECO:0000256" key="3">
    <source>
        <dbReference type="ARBA" id="ARBA00022692"/>
    </source>
</evidence>
<sequence>MSIISEFVLGLPKQLADAVSKLLRWQIRLSLPVVIVSGILGMPSWHAPVSALLGALVGIVPALVYVRIAYRKPRGAPGKLLSAHFAAEAAKLAVTGLMFALVLALYKDVVPLALFSSFFATLVAYWIALLSK</sequence>
<feature type="transmembrane region" description="Helical" evidence="6">
    <location>
        <begin position="112"/>
        <end position="130"/>
    </location>
</feature>
<keyword evidence="5 6" id="KW-0472">Membrane</keyword>
<keyword evidence="2" id="KW-1003">Cell membrane</keyword>
<evidence type="ECO:0000313" key="7">
    <source>
        <dbReference type="EMBL" id="PXX79388.1"/>
    </source>
</evidence>
<evidence type="ECO:0000313" key="8">
    <source>
        <dbReference type="Proteomes" id="UP000247555"/>
    </source>
</evidence>
<evidence type="ECO:0000256" key="1">
    <source>
        <dbReference type="ARBA" id="ARBA00004651"/>
    </source>
</evidence>